<evidence type="ECO:0000313" key="2">
    <source>
        <dbReference type="EMBL" id="ABO97167.1"/>
    </source>
</evidence>
<reference evidence="2 3" key="1">
    <citation type="journal article" date="2007" name="Proc. Natl. Acad. Sci. U.S.A.">
        <title>The tiny eukaryote Ostreococcus provides genomic insights into the paradox of plankton speciation.</title>
        <authorList>
            <person name="Palenik B."/>
            <person name="Grimwood J."/>
            <person name="Aerts A."/>
            <person name="Rouze P."/>
            <person name="Salamov A."/>
            <person name="Putnam N."/>
            <person name="Dupont C."/>
            <person name="Jorgensen R."/>
            <person name="Derelle E."/>
            <person name="Rombauts S."/>
            <person name="Zhou K."/>
            <person name="Otillar R."/>
            <person name="Merchant S.S."/>
            <person name="Podell S."/>
            <person name="Gaasterland T."/>
            <person name="Napoli C."/>
            <person name="Gendler K."/>
            <person name="Manuell A."/>
            <person name="Tai V."/>
            <person name="Vallon O."/>
            <person name="Piganeau G."/>
            <person name="Jancek S."/>
            <person name="Heijde M."/>
            <person name="Jabbari K."/>
            <person name="Bowler C."/>
            <person name="Lohr M."/>
            <person name="Robbens S."/>
            <person name="Werner G."/>
            <person name="Dubchak I."/>
            <person name="Pazour G.J."/>
            <person name="Ren Q."/>
            <person name="Paulsen I."/>
            <person name="Delwiche C."/>
            <person name="Schmutz J."/>
            <person name="Rokhsar D."/>
            <person name="Van de Peer Y."/>
            <person name="Moreau H."/>
            <person name="Grigoriev I.V."/>
        </authorList>
    </citation>
    <scope>NUCLEOTIDE SEQUENCE [LARGE SCALE GENOMIC DNA]</scope>
    <source>
        <strain evidence="2 3">CCE9901</strain>
    </source>
</reference>
<dbReference type="AlphaFoldDB" id="A4RZX1"/>
<dbReference type="HOGENOM" id="CLU_2041966_0_0_1"/>
<protein>
    <recommendedName>
        <fullName evidence="4">Transcription elongation factor Eaf N-terminal domain-containing protein</fullName>
    </recommendedName>
</protein>
<dbReference type="RefSeq" id="XP_001418874.1">
    <property type="nucleotide sequence ID" value="XM_001418837.1"/>
</dbReference>
<feature type="compositionally biased region" description="Basic and acidic residues" evidence="1">
    <location>
        <begin position="93"/>
        <end position="108"/>
    </location>
</feature>
<evidence type="ECO:0000256" key="1">
    <source>
        <dbReference type="SAM" id="MobiDB-lite"/>
    </source>
</evidence>
<dbReference type="KEGG" id="olu:OSTLU_32542"/>
<accession>A4RZX1</accession>
<name>A4RZX1_OSTLU</name>
<dbReference type="Proteomes" id="UP000001568">
    <property type="component" value="Chromosome 7"/>
</dbReference>
<evidence type="ECO:0008006" key="4">
    <source>
        <dbReference type="Google" id="ProtNLM"/>
    </source>
</evidence>
<keyword evidence="3" id="KW-1185">Reference proteome</keyword>
<gene>
    <name evidence="2" type="ORF">OSTLU_32542</name>
</gene>
<organism evidence="2 3">
    <name type="scientific">Ostreococcus lucimarinus (strain CCE9901)</name>
    <dbReference type="NCBI Taxonomy" id="436017"/>
    <lineage>
        <taxon>Eukaryota</taxon>
        <taxon>Viridiplantae</taxon>
        <taxon>Chlorophyta</taxon>
        <taxon>Mamiellophyceae</taxon>
        <taxon>Mamiellales</taxon>
        <taxon>Bathycoccaceae</taxon>
        <taxon>Ostreococcus</taxon>
    </lineage>
</organism>
<dbReference type="EMBL" id="CP000587">
    <property type="protein sequence ID" value="ABO97167.1"/>
    <property type="molecule type" value="Genomic_DNA"/>
</dbReference>
<dbReference type="Gramene" id="ABO97167">
    <property type="protein sequence ID" value="ABO97167"/>
    <property type="gene ID" value="OSTLU_32542"/>
</dbReference>
<proteinExistence type="predicted"/>
<evidence type="ECO:0000313" key="3">
    <source>
        <dbReference type="Proteomes" id="UP000001568"/>
    </source>
</evidence>
<feature type="region of interest" description="Disordered" evidence="1">
    <location>
        <begin position="1"/>
        <end position="29"/>
    </location>
</feature>
<sequence length="121" mass="12659">MRRARRARGREDAEEGEAPRASDDGASEDVGIDCALVFDEASGTFTLEAVDGEIGNLRIAREDAEDVGAGELTTKTEERRAAAAAAAASAAARDAREGADANGERDVVDALPSSKKKPRKT</sequence>
<feature type="region of interest" description="Disordered" evidence="1">
    <location>
        <begin position="66"/>
        <end position="121"/>
    </location>
</feature>
<feature type="compositionally biased region" description="Low complexity" evidence="1">
    <location>
        <begin position="82"/>
        <end position="92"/>
    </location>
</feature>
<dbReference type="GeneID" id="5002960"/>